<evidence type="ECO:0000256" key="2">
    <source>
        <dbReference type="SAM" id="Phobius"/>
    </source>
</evidence>
<keyword evidence="2" id="KW-1133">Transmembrane helix</keyword>
<dbReference type="Proteomes" id="UP000292087">
    <property type="component" value="Unassembled WGS sequence"/>
</dbReference>
<reference evidence="4 5" key="1">
    <citation type="submission" date="2019-02" db="EMBL/GenBank/DDBJ databases">
        <title>WGS of Pseudoxanthomonas species novum from clinical isolates.</title>
        <authorList>
            <person name="Bernier A.-M."/>
            <person name="Bernard K."/>
            <person name="Vachon A."/>
        </authorList>
    </citation>
    <scope>NUCLEOTIDE SEQUENCE [LARGE SCALE GENOMIC DNA]</scope>
    <source>
        <strain evidence="4 5">NML140781</strain>
    </source>
</reference>
<keyword evidence="2" id="KW-0812">Transmembrane</keyword>
<dbReference type="Gene3D" id="3.40.50.300">
    <property type="entry name" value="P-loop containing nucleotide triphosphate hydrolases"/>
    <property type="match status" value="1"/>
</dbReference>
<evidence type="ECO:0000313" key="5">
    <source>
        <dbReference type="Proteomes" id="UP000292087"/>
    </source>
</evidence>
<accession>A0A4Q8LY99</accession>
<feature type="domain" description="Zona occludens toxin N-terminal" evidence="3">
    <location>
        <begin position="1"/>
        <end position="202"/>
    </location>
</feature>
<protein>
    <recommendedName>
        <fullName evidence="3">Zona occludens toxin N-terminal domain-containing protein</fullName>
    </recommendedName>
</protein>
<feature type="region of interest" description="Disordered" evidence="1">
    <location>
        <begin position="352"/>
        <end position="395"/>
    </location>
</feature>
<evidence type="ECO:0000313" key="4">
    <source>
        <dbReference type="EMBL" id="TAA37558.1"/>
    </source>
</evidence>
<dbReference type="AlphaFoldDB" id="A0A4Q8LY99"/>
<organism evidence="4 5">
    <name type="scientific">Pseudoxanthomonas winnipegensis</name>
    <dbReference type="NCBI Taxonomy" id="2480810"/>
    <lineage>
        <taxon>Bacteria</taxon>
        <taxon>Pseudomonadati</taxon>
        <taxon>Pseudomonadota</taxon>
        <taxon>Gammaproteobacteria</taxon>
        <taxon>Lysobacterales</taxon>
        <taxon>Lysobacteraceae</taxon>
        <taxon>Pseudoxanthomonas</taxon>
    </lineage>
</organism>
<feature type="transmembrane region" description="Helical" evidence="2">
    <location>
        <begin position="214"/>
        <end position="235"/>
    </location>
</feature>
<proteinExistence type="predicted"/>
<dbReference type="RefSeq" id="WP_130522530.1">
    <property type="nucleotide sequence ID" value="NZ_SHMF01000001.1"/>
</dbReference>
<dbReference type="Pfam" id="PF05707">
    <property type="entry name" value="Zot"/>
    <property type="match status" value="1"/>
</dbReference>
<feature type="region of interest" description="Disordered" evidence="1">
    <location>
        <begin position="244"/>
        <end position="272"/>
    </location>
</feature>
<sequence>MIYLITGFPGNGKSLRAMWFLLDAWERNQAQVKAGKGVEREFYTNIAGATLDENPNAFPWLKKLPDHNDWTQLPDGSMVVYDEAHSDGNTPGLERYGHLFPSTGKPGESNDPRIRSMSTHRHRGFDIVLLTQWPNKIHHQVRTLIGSHTHMNRAFGLAKAGVLQWTRVQVDPYDEKARDNAEEEIWTYPKGLYERYKSSSLHTDSHKFRMPKKVWQGLSTMVFVVLAALGIWYWVSSKHPAKKETPASQASADQSAPALVAPPAASGRDVKKDEIPGAGQFMALKVAGAPTLAGCVSSDRGCRCFNTDGYQIDMEDHLCRDTISRPLPFNVYHEYKPPQAYQVASQQPSVGQGAIGVPGATIGGSERERVGSGADVMPRAPAYETPTAISTSSNM</sequence>
<name>A0A4Q8LY99_9GAMM</name>
<evidence type="ECO:0000256" key="1">
    <source>
        <dbReference type="SAM" id="MobiDB-lite"/>
    </source>
</evidence>
<gene>
    <name evidence="4" type="ORF">EA656_02505</name>
</gene>
<dbReference type="InterPro" id="IPR027417">
    <property type="entry name" value="P-loop_NTPase"/>
</dbReference>
<keyword evidence="2" id="KW-0472">Membrane</keyword>
<evidence type="ECO:0000259" key="3">
    <source>
        <dbReference type="Pfam" id="PF05707"/>
    </source>
</evidence>
<comment type="caution">
    <text evidence="4">The sequence shown here is derived from an EMBL/GenBank/DDBJ whole genome shotgun (WGS) entry which is preliminary data.</text>
</comment>
<dbReference type="InterPro" id="IPR008900">
    <property type="entry name" value="Zot_N"/>
</dbReference>
<dbReference type="EMBL" id="SHMF01000001">
    <property type="protein sequence ID" value="TAA37558.1"/>
    <property type="molecule type" value="Genomic_DNA"/>
</dbReference>
<feature type="compositionally biased region" description="Low complexity" evidence="1">
    <location>
        <begin position="246"/>
        <end position="265"/>
    </location>
</feature>